<evidence type="ECO:0000256" key="5">
    <source>
        <dbReference type="ARBA" id="ARBA00022801"/>
    </source>
</evidence>
<keyword evidence="7" id="KW-0482">Metalloprotease</keyword>
<evidence type="ECO:0000313" key="18">
    <source>
        <dbReference type="EMBL" id="CAH1394246.1"/>
    </source>
</evidence>
<gene>
    <name evidence="18" type="ORF">NEZAVI_LOCUS4777</name>
</gene>
<dbReference type="InterPro" id="IPR007865">
    <property type="entry name" value="Aminopep_P_N"/>
</dbReference>
<accession>A0A9P0H3G8</accession>
<dbReference type="Gene3D" id="3.40.350.10">
    <property type="entry name" value="Creatinase/prolidase N-terminal domain"/>
    <property type="match status" value="1"/>
</dbReference>
<evidence type="ECO:0000256" key="12">
    <source>
        <dbReference type="ARBA" id="ARBA00044252"/>
    </source>
</evidence>
<evidence type="ECO:0000256" key="6">
    <source>
        <dbReference type="ARBA" id="ARBA00022997"/>
    </source>
</evidence>
<dbReference type="Pfam" id="PF05195">
    <property type="entry name" value="AMP_N"/>
    <property type="match status" value="1"/>
</dbReference>
<dbReference type="OrthoDB" id="10261878at2759"/>
<dbReference type="InterPro" id="IPR029149">
    <property type="entry name" value="Creatin/AminoP/Spt16_N"/>
</dbReference>
<dbReference type="Proteomes" id="UP001152798">
    <property type="component" value="Chromosome 2"/>
</dbReference>
<organism evidence="18 19">
    <name type="scientific">Nezara viridula</name>
    <name type="common">Southern green stink bug</name>
    <name type="synonym">Cimex viridulus</name>
    <dbReference type="NCBI Taxonomy" id="85310"/>
    <lineage>
        <taxon>Eukaryota</taxon>
        <taxon>Metazoa</taxon>
        <taxon>Ecdysozoa</taxon>
        <taxon>Arthropoda</taxon>
        <taxon>Hexapoda</taxon>
        <taxon>Insecta</taxon>
        <taxon>Pterygota</taxon>
        <taxon>Neoptera</taxon>
        <taxon>Paraneoptera</taxon>
        <taxon>Hemiptera</taxon>
        <taxon>Heteroptera</taxon>
        <taxon>Panheteroptera</taxon>
        <taxon>Pentatomomorpha</taxon>
        <taxon>Pentatomoidea</taxon>
        <taxon>Pentatomidae</taxon>
        <taxon>Pentatominae</taxon>
        <taxon>Nezara</taxon>
    </lineage>
</organism>
<evidence type="ECO:0000256" key="1">
    <source>
        <dbReference type="ARBA" id="ARBA00001936"/>
    </source>
</evidence>
<dbReference type="GO" id="GO:0070006">
    <property type="term" value="F:metalloaminopeptidase activity"/>
    <property type="evidence" value="ECO:0007669"/>
    <property type="project" value="InterPro"/>
</dbReference>
<proteinExistence type="inferred from homology"/>
<dbReference type="InterPro" id="IPR036005">
    <property type="entry name" value="Creatinase/aminopeptidase-like"/>
</dbReference>
<evidence type="ECO:0000256" key="2">
    <source>
        <dbReference type="ARBA" id="ARBA00011738"/>
    </source>
</evidence>
<dbReference type="SUPFAM" id="SSF53092">
    <property type="entry name" value="Creatinase/prolidase N-terminal domain"/>
    <property type="match status" value="1"/>
</dbReference>
<evidence type="ECO:0000256" key="13">
    <source>
        <dbReference type="ARBA" id="ARBA00044284"/>
    </source>
</evidence>
<dbReference type="GO" id="GO:0030145">
    <property type="term" value="F:manganese ion binding"/>
    <property type="evidence" value="ECO:0007669"/>
    <property type="project" value="InterPro"/>
</dbReference>
<name>A0A9P0H3G8_NEZVI</name>
<keyword evidence="19" id="KW-1185">Reference proteome</keyword>
<evidence type="ECO:0000256" key="8">
    <source>
        <dbReference type="ARBA" id="ARBA00023211"/>
    </source>
</evidence>
<dbReference type="InterPro" id="IPR000994">
    <property type="entry name" value="Pept_M24"/>
</dbReference>
<evidence type="ECO:0000256" key="11">
    <source>
        <dbReference type="ARBA" id="ARBA00044141"/>
    </source>
</evidence>
<keyword evidence="6" id="KW-0224">Dipeptidase</keyword>
<dbReference type="PANTHER" id="PTHR48480:SF2">
    <property type="entry name" value="PEPTIDASE D"/>
    <property type="match status" value="1"/>
</dbReference>
<evidence type="ECO:0000256" key="7">
    <source>
        <dbReference type="ARBA" id="ARBA00023049"/>
    </source>
</evidence>
<dbReference type="GO" id="GO:0006508">
    <property type="term" value="P:proteolysis"/>
    <property type="evidence" value="ECO:0007669"/>
    <property type="project" value="UniProtKB-KW"/>
</dbReference>
<dbReference type="CDD" id="cd01087">
    <property type="entry name" value="Prolidase"/>
    <property type="match status" value="1"/>
</dbReference>
<evidence type="ECO:0000256" key="14">
    <source>
        <dbReference type="ARBA" id="ARBA00044351"/>
    </source>
</evidence>
<evidence type="ECO:0000256" key="3">
    <source>
        <dbReference type="ARBA" id="ARBA00022670"/>
    </source>
</evidence>
<dbReference type="PROSITE" id="PS00491">
    <property type="entry name" value="PROLINE_PEPTIDASE"/>
    <property type="match status" value="1"/>
</dbReference>
<feature type="domain" description="Aminopeptidase P N-terminal" evidence="17">
    <location>
        <begin position="20"/>
        <end position="158"/>
    </location>
</feature>
<dbReference type="SUPFAM" id="SSF55920">
    <property type="entry name" value="Creatinase/aminopeptidase"/>
    <property type="match status" value="1"/>
</dbReference>
<keyword evidence="5" id="KW-0378">Hydrolase</keyword>
<dbReference type="SMART" id="SM01011">
    <property type="entry name" value="AMP_N"/>
    <property type="match status" value="1"/>
</dbReference>
<evidence type="ECO:0000256" key="15">
    <source>
        <dbReference type="ARBA" id="ARBA00048994"/>
    </source>
</evidence>
<evidence type="ECO:0000256" key="10">
    <source>
        <dbReference type="ARBA" id="ARBA00044051"/>
    </source>
</evidence>
<evidence type="ECO:0000256" key="16">
    <source>
        <dbReference type="RuleBase" id="RU000590"/>
    </source>
</evidence>
<dbReference type="EC" id="3.4.13.9" evidence="10"/>
<evidence type="ECO:0000259" key="17">
    <source>
        <dbReference type="SMART" id="SM01011"/>
    </source>
</evidence>
<dbReference type="InterPro" id="IPR001131">
    <property type="entry name" value="Peptidase_M24B_aminopep-P_CS"/>
</dbReference>
<protein>
    <recommendedName>
        <fullName evidence="11">Xaa-Pro dipeptidase</fullName>
        <ecNumber evidence="10">3.4.13.9</ecNumber>
    </recommendedName>
    <alternativeName>
        <fullName evidence="14">Imidodipeptidase</fullName>
    </alternativeName>
    <alternativeName>
        <fullName evidence="12">Peptidase D</fullName>
    </alternativeName>
    <alternativeName>
        <fullName evidence="13">Proline dipeptidase</fullName>
    </alternativeName>
</protein>
<keyword evidence="3" id="KW-0645">Protease</keyword>
<dbReference type="Pfam" id="PF00557">
    <property type="entry name" value="Peptidase_M24"/>
    <property type="match status" value="1"/>
</dbReference>
<dbReference type="InterPro" id="IPR052433">
    <property type="entry name" value="X-Pro_dipept-like"/>
</dbReference>
<reference evidence="18" key="1">
    <citation type="submission" date="2022-01" db="EMBL/GenBank/DDBJ databases">
        <authorList>
            <person name="King R."/>
        </authorList>
    </citation>
    <scope>NUCLEOTIDE SEQUENCE</scope>
</reference>
<comment type="cofactor">
    <cofactor evidence="1">
        <name>Mn(2+)</name>
        <dbReference type="ChEBI" id="CHEBI:29035"/>
    </cofactor>
</comment>
<dbReference type="Gene3D" id="3.90.230.10">
    <property type="entry name" value="Creatinase/methionine aminopeptidase superfamily"/>
    <property type="match status" value="1"/>
</dbReference>
<dbReference type="GO" id="GO:0102009">
    <property type="term" value="F:proline dipeptidase activity"/>
    <property type="evidence" value="ECO:0007669"/>
    <property type="project" value="UniProtKB-EC"/>
</dbReference>
<dbReference type="PANTHER" id="PTHR48480">
    <property type="match status" value="1"/>
</dbReference>
<dbReference type="EMBL" id="OV725078">
    <property type="protein sequence ID" value="CAH1394246.1"/>
    <property type="molecule type" value="Genomic_DNA"/>
</dbReference>
<evidence type="ECO:0000256" key="9">
    <source>
        <dbReference type="ARBA" id="ARBA00043990"/>
    </source>
</evidence>
<comment type="similarity">
    <text evidence="9">Belongs to the peptidase M24B family. Eukaryotic-type prolidase subfamily.</text>
</comment>
<evidence type="ECO:0000256" key="4">
    <source>
        <dbReference type="ARBA" id="ARBA00022723"/>
    </source>
</evidence>
<comment type="subunit">
    <text evidence="2">Homodimer.</text>
</comment>
<keyword evidence="8" id="KW-0464">Manganese</keyword>
<keyword evidence="4 16" id="KW-0479">Metal-binding</keyword>
<sequence length="502" mass="56971">MEAKAESVPTYSMGNLTYEVPVTLFVENRRRLLAELKRFAPEAAESSIIFLEGGVPVNHYNTDTEYPFKQEPFFHWIFGVTEPNFYGAIDVDTEKSYLFYPKPTETDVIWLGKLPKKKDFAKKYLVDYVYYTHEMATTLTSLNRDRLHVLSGKNTDSDLLFSTPDTCNIYDFTQTVDHSKLYPILVELRVIKTPLEVDVIRYACEISSEAHKYVMKSIKPGMYEYQAEAAFMYYVYKIGGCRAAAYTCICASGNNGSVLHYGHAAAPNDKRINDGDLCLFDMGASYYGYASDITVTFPINGKFTDKQRIIYTIVFQARDVVFKHLAPGISWISLHEHAIREMLRYMKYELNLLNLEIDDMIEAGLGAVFQPHGLGHLLGIDVHDVGGYTNNTPQRPTKRGFNTLRTVRKLEPGMVVTVEPGCYFIDEVLDDAFNDPLLKAFLTDEINTFRGIGGVRIEDVVLVTESGYEILSHLPRTIDEIECFMSTGKLEERGKDILKNGI</sequence>
<dbReference type="AlphaFoldDB" id="A0A9P0H3G8"/>
<comment type="catalytic activity">
    <reaction evidence="15">
        <text>Xaa-L-Pro dipeptide + H2O = an L-alpha-amino acid + L-proline</text>
        <dbReference type="Rhea" id="RHEA:76407"/>
        <dbReference type="ChEBI" id="CHEBI:15377"/>
        <dbReference type="ChEBI" id="CHEBI:59869"/>
        <dbReference type="ChEBI" id="CHEBI:60039"/>
        <dbReference type="ChEBI" id="CHEBI:195196"/>
        <dbReference type="EC" id="3.4.13.9"/>
    </reaction>
</comment>
<evidence type="ECO:0000313" key="19">
    <source>
        <dbReference type="Proteomes" id="UP001152798"/>
    </source>
</evidence>
<dbReference type="FunFam" id="3.90.230.10:FF:000002">
    <property type="entry name" value="Xaa-Pro aminopeptidase 3"/>
    <property type="match status" value="1"/>
</dbReference>